<dbReference type="Gene3D" id="3.40.50.1240">
    <property type="entry name" value="Phosphoglycerate mutase-like"/>
    <property type="match status" value="1"/>
</dbReference>
<dbReference type="EMBL" id="JBEPLU010000001">
    <property type="protein sequence ID" value="MET3526079.1"/>
    <property type="molecule type" value="Genomic_DNA"/>
</dbReference>
<dbReference type="RefSeq" id="WP_331929196.1">
    <property type="nucleotide sequence ID" value="NZ_JBEPLU010000001.1"/>
</dbReference>
<name>A0ABV2EGD9_9CAUL</name>
<dbReference type="Proteomes" id="UP001549110">
    <property type="component" value="Unassembled WGS sequence"/>
</dbReference>
<dbReference type="InterPro" id="IPR029033">
    <property type="entry name" value="His_PPase_superfam"/>
</dbReference>
<protein>
    <submittedName>
        <fullName evidence="3">Phosphoglycerate mutase</fullName>
        <ecNumber evidence="3">5.4.2.12</ecNumber>
    </submittedName>
</protein>
<gene>
    <name evidence="3" type="ORF">ABID41_001174</name>
</gene>
<comment type="caution">
    <text evidence="3">The sequence shown here is derived from an EMBL/GenBank/DDBJ whole genome shotgun (WGS) entry which is preliminary data.</text>
</comment>
<dbReference type="InterPro" id="IPR013078">
    <property type="entry name" value="His_Pase_superF_clade-1"/>
</dbReference>
<accession>A0ABV2EGD9</accession>
<reference evidence="3 4" key="1">
    <citation type="submission" date="2024-06" db="EMBL/GenBank/DDBJ databases">
        <title>Genomic Encyclopedia of Type Strains, Phase IV (KMG-IV): sequencing the most valuable type-strain genomes for metagenomic binning, comparative biology and taxonomic classification.</title>
        <authorList>
            <person name="Goeker M."/>
        </authorList>
    </citation>
    <scope>NUCLEOTIDE SEQUENCE [LARGE SCALE GENOMIC DNA]</scope>
    <source>
        <strain evidence="3 4">DSM 17809</strain>
    </source>
</reference>
<proteinExistence type="predicted"/>
<evidence type="ECO:0000313" key="4">
    <source>
        <dbReference type="Proteomes" id="UP001549110"/>
    </source>
</evidence>
<dbReference type="PANTHER" id="PTHR48100">
    <property type="entry name" value="BROAD-SPECIFICITY PHOSPHATASE YOR283W-RELATED"/>
    <property type="match status" value="1"/>
</dbReference>
<dbReference type="GO" id="GO:0004619">
    <property type="term" value="F:phosphoglycerate mutase activity"/>
    <property type="evidence" value="ECO:0007669"/>
    <property type="project" value="UniProtKB-EC"/>
</dbReference>
<dbReference type="PIRSF" id="PIRSF000709">
    <property type="entry name" value="6PFK_2-Ptase"/>
    <property type="match status" value="1"/>
</dbReference>
<keyword evidence="4" id="KW-1185">Reference proteome</keyword>
<organism evidence="3 4">
    <name type="scientific">Phenylobacterium koreense</name>
    <dbReference type="NCBI Taxonomy" id="266125"/>
    <lineage>
        <taxon>Bacteria</taxon>
        <taxon>Pseudomonadati</taxon>
        <taxon>Pseudomonadota</taxon>
        <taxon>Alphaproteobacteria</taxon>
        <taxon>Caulobacterales</taxon>
        <taxon>Caulobacteraceae</taxon>
        <taxon>Phenylobacterium</taxon>
    </lineage>
</organism>
<evidence type="ECO:0000313" key="3">
    <source>
        <dbReference type="EMBL" id="MET3526079.1"/>
    </source>
</evidence>
<dbReference type="SUPFAM" id="SSF53254">
    <property type="entry name" value="Phosphoglycerate mutase-like"/>
    <property type="match status" value="1"/>
</dbReference>
<sequence length="195" mass="21264">MIYLVRHGETVFNAQGRQQGRLDSPLTAQGRAQAAAVGRLLARLVRKPADWRLVASPLGRAQATASIIGETLRLPVETDPRVIEISFGEWDGRLRDELALEYPKALASKAWRFAAPGGETYQAVHDRLADWMASLPPEPDRKVIVVSHGGSGRVLRGAFLGLSPEAIWDLETPQDAVFCLANGSIVRFDCQPAEG</sequence>
<dbReference type="PROSITE" id="PS00175">
    <property type="entry name" value="PG_MUTASE"/>
    <property type="match status" value="1"/>
</dbReference>
<evidence type="ECO:0000256" key="2">
    <source>
        <dbReference type="ARBA" id="ARBA00023235"/>
    </source>
</evidence>
<dbReference type="PANTHER" id="PTHR48100:SF1">
    <property type="entry name" value="HISTIDINE PHOSPHATASE FAMILY PROTEIN-RELATED"/>
    <property type="match status" value="1"/>
</dbReference>
<dbReference type="Pfam" id="PF00300">
    <property type="entry name" value="His_Phos_1"/>
    <property type="match status" value="1"/>
</dbReference>
<dbReference type="EC" id="5.4.2.12" evidence="3"/>
<dbReference type="InterPro" id="IPR001345">
    <property type="entry name" value="PG/BPGM_mutase_AS"/>
</dbReference>
<dbReference type="SMART" id="SM00855">
    <property type="entry name" value="PGAM"/>
    <property type="match status" value="1"/>
</dbReference>
<dbReference type="InterPro" id="IPR050275">
    <property type="entry name" value="PGM_Phosphatase"/>
</dbReference>
<keyword evidence="1" id="KW-0324">Glycolysis</keyword>
<dbReference type="CDD" id="cd07067">
    <property type="entry name" value="HP_PGM_like"/>
    <property type="match status" value="1"/>
</dbReference>
<keyword evidence="2 3" id="KW-0413">Isomerase</keyword>
<evidence type="ECO:0000256" key="1">
    <source>
        <dbReference type="ARBA" id="ARBA00023152"/>
    </source>
</evidence>